<comment type="similarity">
    <text evidence="8 9">Belongs to the TrpA family.</text>
</comment>
<dbReference type="PANTHER" id="PTHR43406:SF1">
    <property type="entry name" value="TRYPTOPHAN SYNTHASE ALPHA CHAIN, CHLOROPLASTIC"/>
    <property type="match status" value="1"/>
</dbReference>
<dbReference type="PROSITE" id="PS00167">
    <property type="entry name" value="TRP_SYNTHASE_ALPHA"/>
    <property type="match status" value="1"/>
</dbReference>
<dbReference type="Gene3D" id="3.20.20.70">
    <property type="entry name" value="Aldolase class I"/>
    <property type="match status" value="1"/>
</dbReference>
<evidence type="ECO:0000256" key="5">
    <source>
        <dbReference type="ARBA" id="ARBA00023141"/>
    </source>
</evidence>
<comment type="caution">
    <text evidence="10">The sequence shown here is derived from an EMBL/GenBank/DDBJ whole genome shotgun (WGS) entry which is preliminary data.</text>
</comment>
<dbReference type="UniPathway" id="UPA00035">
    <property type="reaction ID" value="UER00044"/>
</dbReference>
<dbReference type="InterPro" id="IPR018204">
    <property type="entry name" value="Trp_synthase_alpha_AS"/>
</dbReference>
<evidence type="ECO:0000256" key="3">
    <source>
        <dbReference type="ARBA" id="ARBA00022605"/>
    </source>
</evidence>
<evidence type="ECO:0000256" key="9">
    <source>
        <dbReference type="RuleBase" id="RU003662"/>
    </source>
</evidence>
<comment type="subunit">
    <text evidence="2">Tetramer of two alpha and two beta chains.</text>
</comment>
<evidence type="ECO:0000256" key="6">
    <source>
        <dbReference type="ARBA" id="ARBA00023239"/>
    </source>
</evidence>
<dbReference type="FunFam" id="3.20.20.70:FF:000107">
    <property type="entry name" value="Tryptophan synthase alpha chain, chloroplastic"/>
    <property type="match status" value="1"/>
</dbReference>
<keyword evidence="6" id="KW-0456">Lyase</keyword>
<dbReference type="AlphaFoldDB" id="A0A250WZ03"/>
<keyword evidence="3" id="KW-0028">Amino-acid biosynthesis</keyword>
<dbReference type="OrthoDB" id="10050244at2759"/>
<proteinExistence type="inferred from homology"/>
<dbReference type="SUPFAM" id="SSF51366">
    <property type="entry name" value="Ribulose-phoshate binding barrel"/>
    <property type="match status" value="1"/>
</dbReference>
<dbReference type="NCBIfam" id="TIGR00262">
    <property type="entry name" value="trpA"/>
    <property type="match status" value="1"/>
</dbReference>
<evidence type="ECO:0000256" key="8">
    <source>
        <dbReference type="ARBA" id="ARBA00060788"/>
    </source>
</evidence>
<dbReference type="CDD" id="cd04724">
    <property type="entry name" value="Tryptophan_synthase_alpha"/>
    <property type="match status" value="1"/>
</dbReference>
<keyword evidence="4" id="KW-0822">Tryptophan biosynthesis</keyword>
<organism evidence="10 11">
    <name type="scientific">Chlamydomonas eustigma</name>
    <dbReference type="NCBI Taxonomy" id="1157962"/>
    <lineage>
        <taxon>Eukaryota</taxon>
        <taxon>Viridiplantae</taxon>
        <taxon>Chlorophyta</taxon>
        <taxon>core chlorophytes</taxon>
        <taxon>Chlorophyceae</taxon>
        <taxon>CS clade</taxon>
        <taxon>Chlamydomonadales</taxon>
        <taxon>Chlamydomonadaceae</taxon>
        <taxon>Chlamydomonas</taxon>
    </lineage>
</organism>
<dbReference type="EMBL" id="BEGY01000015">
    <property type="protein sequence ID" value="GAX76073.1"/>
    <property type="molecule type" value="Genomic_DNA"/>
</dbReference>
<comment type="catalytic activity">
    <reaction evidence="7">
        <text>(1S,2R)-1-C-(indol-3-yl)glycerol 3-phosphate + L-serine = D-glyceraldehyde 3-phosphate + L-tryptophan + H2O</text>
        <dbReference type="Rhea" id="RHEA:10532"/>
        <dbReference type="ChEBI" id="CHEBI:15377"/>
        <dbReference type="ChEBI" id="CHEBI:33384"/>
        <dbReference type="ChEBI" id="CHEBI:57912"/>
        <dbReference type="ChEBI" id="CHEBI:58866"/>
        <dbReference type="ChEBI" id="CHEBI:59776"/>
        <dbReference type="EC" id="4.2.1.20"/>
    </reaction>
</comment>
<keyword evidence="11" id="KW-1185">Reference proteome</keyword>
<dbReference type="GO" id="GO:0005829">
    <property type="term" value="C:cytosol"/>
    <property type="evidence" value="ECO:0007669"/>
    <property type="project" value="TreeGrafter"/>
</dbReference>
<evidence type="ECO:0000256" key="7">
    <source>
        <dbReference type="ARBA" id="ARBA00049047"/>
    </source>
</evidence>
<dbReference type="Pfam" id="PF00290">
    <property type="entry name" value="Trp_syntA"/>
    <property type="match status" value="1"/>
</dbReference>
<name>A0A250WZ03_9CHLO</name>
<dbReference type="PANTHER" id="PTHR43406">
    <property type="entry name" value="TRYPTOPHAN SYNTHASE, ALPHA CHAIN"/>
    <property type="match status" value="1"/>
</dbReference>
<dbReference type="InterPro" id="IPR013785">
    <property type="entry name" value="Aldolase_TIM"/>
</dbReference>
<gene>
    <name evidence="10" type="ORF">CEUSTIGMA_g3516.t1</name>
</gene>
<dbReference type="InterPro" id="IPR011060">
    <property type="entry name" value="RibuloseP-bd_barrel"/>
</dbReference>
<protein>
    <submittedName>
        <fullName evidence="10">Uncharacterized protein</fullName>
    </submittedName>
</protein>
<evidence type="ECO:0000313" key="11">
    <source>
        <dbReference type="Proteomes" id="UP000232323"/>
    </source>
</evidence>
<comment type="pathway">
    <text evidence="1">Amino-acid biosynthesis; L-tryptophan biosynthesis; L-tryptophan from chorismate: step 5/5.</text>
</comment>
<dbReference type="HAMAP" id="MF_00131">
    <property type="entry name" value="Trp_synth_alpha"/>
    <property type="match status" value="1"/>
</dbReference>
<dbReference type="STRING" id="1157962.A0A250WZ03"/>
<dbReference type="InterPro" id="IPR002028">
    <property type="entry name" value="Trp_synthase_suA"/>
</dbReference>
<accession>A0A250WZ03</accession>
<evidence type="ECO:0000256" key="1">
    <source>
        <dbReference type="ARBA" id="ARBA00004733"/>
    </source>
</evidence>
<evidence type="ECO:0000256" key="2">
    <source>
        <dbReference type="ARBA" id="ARBA00011270"/>
    </source>
</evidence>
<sequence length="258" mass="27389">MSILKDQKKVAFIPFLVAGDPDLDSTGKALQRLDAIGADVIEIGVPYSDPLADGPVIQNAATRALERGTTLDAVLGMISKVSPTIKAPLVMFTYYNPIMRRGMDLFMKQIKEAGASGLLVPDIPLEETYAVREVCEKHGIELVLLATPTTPSGRMEAIAKASQGFVYLVSVTGVTGVKEQMESRVEGLVSALHGMTDKPICVGFGVSRPEQAQQIAAWGAEGVICGSALVRALGEAKTPEEGLDSMEKLAFSLRSAIA</sequence>
<reference evidence="10 11" key="1">
    <citation type="submission" date="2017-08" db="EMBL/GenBank/DDBJ databases">
        <title>Acidophilic green algal genome provides insights into adaptation to an acidic environment.</title>
        <authorList>
            <person name="Hirooka S."/>
            <person name="Hirose Y."/>
            <person name="Kanesaki Y."/>
            <person name="Higuchi S."/>
            <person name="Fujiwara T."/>
            <person name="Onuma R."/>
            <person name="Era A."/>
            <person name="Ohbayashi R."/>
            <person name="Uzuka A."/>
            <person name="Nozaki H."/>
            <person name="Yoshikawa H."/>
            <person name="Miyagishima S.Y."/>
        </authorList>
    </citation>
    <scope>NUCLEOTIDE SEQUENCE [LARGE SCALE GENOMIC DNA]</scope>
    <source>
        <strain evidence="10 11">NIES-2499</strain>
    </source>
</reference>
<evidence type="ECO:0000313" key="10">
    <source>
        <dbReference type="EMBL" id="GAX76073.1"/>
    </source>
</evidence>
<dbReference type="Proteomes" id="UP000232323">
    <property type="component" value="Unassembled WGS sequence"/>
</dbReference>
<keyword evidence="5" id="KW-0057">Aromatic amino acid biosynthesis</keyword>
<evidence type="ECO:0000256" key="4">
    <source>
        <dbReference type="ARBA" id="ARBA00022822"/>
    </source>
</evidence>
<dbReference type="GO" id="GO:0004834">
    <property type="term" value="F:tryptophan synthase activity"/>
    <property type="evidence" value="ECO:0007669"/>
    <property type="project" value="UniProtKB-EC"/>
</dbReference>